<dbReference type="PANTHER" id="PTHR39962:SF1">
    <property type="entry name" value="LPXI FAMILY PROTEIN"/>
    <property type="match status" value="1"/>
</dbReference>
<dbReference type="Pfam" id="PF06230">
    <property type="entry name" value="LpxI_C"/>
    <property type="match status" value="1"/>
</dbReference>
<sequence>MPSRIGIIAGRGDFPLKVVNYLKSSGEEIFVLPIKNSAKKELSDFPHKWIRLGQIGLGIKTLKRNHCKHIVIIGGVDVPNLWFLWPDFGSLKLYLRLIALKIKGDAAIIKEVINFLEKDYDFKVIGAENFLQEAVMPKGFMSGTNLNENHIKDISLAKINCKEIGLKDMGQACVVSEGSLIMSEDLKGTDAMLQKIIENKTKFKKKGVLVKLMKPQQDIRVDMPTIGLKTLLQVQEIGLAGIALEAGKALVSDREAVIEFAKKNNIFIYGFERDEFI</sequence>
<gene>
    <name evidence="3" type="ORF">METZ01_LOCUS74864</name>
</gene>
<evidence type="ECO:0008006" key="4">
    <source>
        <dbReference type="Google" id="ProtNLM"/>
    </source>
</evidence>
<evidence type="ECO:0000259" key="1">
    <source>
        <dbReference type="Pfam" id="PF06230"/>
    </source>
</evidence>
<dbReference type="Pfam" id="PF17930">
    <property type="entry name" value="LpxI_N"/>
    <property type="match status" value="1"/>
</dbReference>
<protein>
    <recommendedName>
        <fullName evidence="4">LpxI C-terminal domain-containing protein</fullName>
    </recommendedName>
</protein>
<dbReference type="EMBL" id="UINC01005547">
    <property type="protein sequence ID" value="SVA22010.1"/>
    <property type="molecule type" value="Genomic_DNA"/>
</dbReference>
<dbReference type="InterPro" id="IPR043167">
    <property type="entry name" value="LpxI_C_sf"/>
</dbReference>
<feature type="domain" description="LpxI N-terminal" evidence="2">
    <location>
        <begin position="4"/>
        <end position="133"/>
    </location>
</feature>
<dbReference type="InterPro" id="IPR041255">
    <property type="entry name" value="LpxI_N"/>
</dbReference>
<dbReference type="Gene3D" id="3.40.140.80">
    <property type="match status" value="1"/>
</dbReference>
<feature type="domain" description="LpxI C-terminal" evidence="1">
    <location>
        <begin position="137"/>
        <end position="269"/>
    </location>
</feature>
<dbReference type="PANTHER" id="PTHR39962">
    <property type="entry name" value="BLL4848 PROTEIN"/>
    <property type="match status" value="1"/>
</dbReference>
<reference evidence="3" key="1">
    <citation type="submission" date="2018-05" db="EMBL/GenBank/DDBJ databases">
        <authorList>
            <person name="Lanie J.A."/>
            <person name="Ng W.-L."/>
            <person name="Kazmierczak K.M."/>
            <person name="Andrzejewski T.M."/>
            <person name="Davidsen T.M."/>
            <person name="Wayne K.J."/>
            <person name="Tettelin H."/>
            <person name="Glass J.I."/>
            <person name="Rusch D."/>
            <person name="Podicherti R."/>
            <person name="Tsui H.-C.T."/>
            <person name="Winkler M.E."/>
        </authorList>
    </citation>
    <scope>NUCLEOTIDE SEQUENCE</scope>
</reference>
<dbReference type="InterPro" id="IPR010415">
    <property type="entry name" value="LpxI_C"/>
</dbReference>
<name>A0A381U193_9ZZZZ</name>
<dbReference type="Gene3D" id="3.40.50.20">
    <property type="match status" value="1"/>
</dbReference>
<accession>A0A381U193</accession>
<evidence type="ECO:0000313" key="3">
    <source>
        <dbReference type="EMBL" id="SVA22010.1"/>
    </source>
</evidence>
<organism evidence="3">
    <name type="scientific">marine metagenome</name>
    <dbReference type="NCBI Taxonomy" id="408172"/>
    <lineage>
        <taxon>unclassified sequences</taxon>
        <taxon>metagenomes</taxon>
        <taxon>ecological metagenomes</taxon>
    </lineage>
</organism>
<dbReference type="InterPro" id="IPR053174">
    <property type="entry name" value="LpxI"/>
</dbReference>
<dbReference type="AlphaFoldDB" id="A0A381U193"/>
<proteinExistence type="predicted"/>
<evidence type="ECO:0000259" key="2">
    <source>
        <dbReference type="Pfam" id="PF17930"/>
    </source>
</evidence>